<evidence type="ECO:0000313" key="3">
    <source>
        <dbReference type="EMBL" id="PWN20781.1"/>
    </source>
</evidence>
<dbReference type="GO" id="GO:0035091">
    <property type="term" value="F:phosphatidylinositol binding"/>
    <property type="evidence" value="ECO:0007669"/>
    <property type="project" value="InterPro"/>
</dbReference>
<proteinExistence type="predicted"/>
<feature type="region of interest" description="Disordered" evidence="1">
    <location>
        <begin position="296"/>
        <end position="332"/>
    </location>
</feature>
<name>A0A316U8I6_9BASI</name>
<dbReference type="SUPFAM" id="SSF64268">
    <property type="entry name" value="PX domain"/>
    <property type="match status" value="1"/>
</dbReference>
<gene>
    <name evidence="3" type="ORF">BCV69DRAFT_283000</name>
</gene>
<dbReference type="Pfam" id="PF12825">
    <property type="entry name" value="DUF3818"/>
    <property type="match status" value="1"/>
</dbReference>
<dbReference type="PROSITE" id="PS50195">
    <property type="entry name" value="PX"/>
    <property type="match status" value="1"/>
</dbReference>
<dbReference type="OrthoDB" id="2117459at2759"/>
<protein>
    <recommendedName>
        <fullName evidence="2">PX domain-containing protein</fullName>
    </recommendedName>
</protein>
<keyword evidence="4" id="KW-1185">Reference proteome</keyword>
<feature type="compositionally biased region" description="Pro residues" evidence="1">
    <location>
        <begin position="1098"/>
        <end position="1110"/>
    </location>
</feature>
<dbReference type="STRING" id="1684307.A0A316U8I6"/>
<feature type="compositionally biased region" description="Basic and acidic residues" evidence="1">
    <location>
        <begin position="296"/>
        <end position="312"/>
    </location>
</feature>
<dbReference type="InterPro" id="IPR047168">
    <property type="entry name" value="LEC1-like"/>
</dbReference>
<dbReference type="InterPro" id="IPR001683">
    <property type="entry name" value="PX_dom"/>
</dbReference>
<dbReference type="PANTHER" id="PTHR47185:SF1">
    <property type="entry name" value="PX DOMAIN-CONTAINING PROTEIN YPR097W"/>
    <property type="match status" value="1"/>
</dbReference>
<feature type="compositionally biased region" description="Basic and acidic residues" evidence="1">
    <location>
        <begin position="32"/>
        <end position="55"/>
    </location>
</feature>
<feature type="region of interest" description="Disordered" evidence="1">
    <location>
        <begin position="875"/>
        <end position="905"/>
    </location>
</feature>
<dbReference type="PANTHER" id="PTHR47185">
    <property type="entry name" value="PX DOMAIN-CONTAINING PROTEIN YPR097W"/>
    <property type="match status" value="1"/>
</dbReference>
<dbReference type="CDD" id="cd06869">
    <property type="entry name" value="PX_UP2_fungi"/>
    <property type="match status" value="1"/>
</dbReference>
<dbReference type="RefSeq" id="XP_025347941.1">
    <property type="nucleotide sequence ID" value="XM_025492554.1"/>
</dbReference>
<reference evidence="3 4" key="1">
    <citation type="journal article" date="2018" name="Mol. Biol. Evol.">
        <title>Broad Genomic Sampling Reveals a Smut Pathogenic Ancestry of the Fungal Clade Ustilaginomycotina.</title>
        <authorList>
            <person name="Kijpornyongpan T."/>
            <person name="Mondo S.J."/>
            <person name="Barry K."/>
            <person name="Sandor L."/>
            <person name="Lee J."/>
            <person name="Lipzen A."/>
            <person name="Pangilinan J."/>
            <person name="LaButti K."/>
            <person name="Hainaut M."/>
            <person name="Henrissat B."/>
            <person name="Grigoriev I.V."/>
            <person name="Spatafora J.W."/>
            <person name="Aime M.C."/>
        </authorList>
    </citation>
    <scope>NUCLEOTIDE SEQUENCE [LARGE SCALE GENOMIC DNA]</scope>
    <source>
        <strain evidence="3 4">MCA 4718</strain>
    </source>
</reference>
<sequence length="1125" mass="123894">MAPRFSTSHARSSSTASAASTASSSASQDVDPAFRDAGRTSRDRESAGDSREAMRATEAVAAKIRNLRDPNDPNKLTPLRAHYLKKTLVRLQVDREVKELSQKDALSTFGPPFKASSAARNTDLPLARFIFHHFVLTFPFLSSAPPNFFSDKVQVFLDRFLEKNISGTDDRSEETKRRRITSKLESTVTLLIASAIKIGGEVGAEEIVKVSDEDREKMSAAQARFKAALAGKPFKFGDATFDVNVVGVRTRTTKGRLRSRVHEEFIIRTRRAGHPDAFVSRRYGDFERLADTLRAEYPDEDVTRPPTKDRSNTEVAGTAPTDTASDRSKLSTAGSIGSFEDLTISQDPQASSSATTSNPTLATGPLAREKNRLTLRAYIRALLAIPPVADSVALADFLLGEPTTLTPAEEADARSREALDAVRAEEGARFTAESAKRAALLKGHLNAFKEDLVKRDGLSRVFATIKSTPKMEQLPESYRALLGWARISAASTLFSLFMGNDNSSDLFGQLKRIHGLMPYFMMRQMLRISNPVSMIRGVIDLFLAQPFGQRSLLQRMFSSSLQEEARELSEVIAAVSQKIADEVLCEKIRLYVNAPLEIQQVFKDDAEEEGVDLITTILRAPTEPRLGRPQIHRVIRASRSYEVYKSYRASLKNPEQDEGPQDDDAWLYEDLHVLLKLQTRLRDKEQMLSLIFEGVTSELLKDIVTIFYSPLAQVYKAANIADSLYDLQVFVNDLIKTVEANEELSYTEPQKTVQVFIDLVARHEAKFYAFVHQVHSKGAGLFDGLMHWIELFLNFVRSGDPTDSSAHDGRERGEEEGAVQRQGLGAVDLEVCLPAGGQDRRTALAEIDALVVYAYRVKLLRELKLQRRLADREVRGAGASAEVVPDPSRAREDKEQDESVFFDSVMDNLGIGGNFTGEMEDAEAEDELYESDSDEEEEGDGDGESGSGAAEGEGRGDGGYMDANYYSSSGESDVEEEDVGEEEEEGSNAERLGKEAFGSSSIWRPPVQRGDSVMTITGSLTPRVEKDLPALPVPPKNDEDEEGRGRGMPRRKKKQSKPKPPTLKAIPEMVPLFVEMVRPLLRPARTASGTSHASAAPSAPPPEAQEPPPAAAGGARGPPGGWGIW</sequence>
<dbReference type="InterPro" id="IPR024555">
    <property type="entry name" value="PX-associated"/>
</dbReference>
<feature type="compositionally biased region" description="Acidic residues" evidence="1">
    <location>
        <begin position="922"/>
        <end position="943"/>
    </location>
</feature>
<feature type="compositionally biased region" description="Acidic residues" evidence="1">
    <location>
        <begin position="972"/>
        <end position="987"/>
    </location>
</feature>
<feature type="compositionally biased region" description="Gly residues" evidence="1">
    <location>
        <begin position="1114"/>
        <end position="1125"/>
    </location>
</feature>
<dbReference type="Proteomes" id="UP000245942">
    <property type="component" value="Unassembled WGS sequence"/>
</dbReference>
<evidence type="ECO:0000259" key="2">
    <source>
        <dbReference type="PROSITE" id="PS50195"/>
    </source>
</evidence>
<accession>A0A316U8I6</accession>
<feature type="region of interest" description="Disordered" evidence="1">
    <location>
        <begin position="922"/>
        <end position="1069"/>
    </location>
</feature>
<dbReference type="Pfam" id="PF00787">
    <property type="entry name" value="PX"/>
    <property type="match status" value="1"/>
</dbReference>
<dbReference type="AlphaFoldDB" id="A0A316U8I6"/>
<dbReference type="InterPro" id="IPR036871">
    <property type="entry name" value="PX_dom_sf"/>
</dbReference>
<dbReference type="GeneID" id="37014288"/>
<feature type="compositionally biased region" description="Basic residues" evidence="1">
    <location>
        <begin position="1047"/>
        <end position="1057"/>
    </location>
</feature>
<evidence type="ECO:0000256" key="1">
    <source>
        <dbReference type="SAM" id="MobiDB-lite"/>
    </source>
</evidence>
<feature type="domain" description="PX" evidence="2">
    <location>
        <begin position="243"/>
        <end position="405"/>
    </location>
</feature>
<dbReference type="Gene3D" id="3.30.1520.10">
    <property type="entry name" value="Phox-like domain"/>
    <property type="match status" value="1"/>
</dbReference>
<dbReference type="InterPro" id="IPR024554">
    <property type="entry name" value="LEC1-like_C"/>
</dbReference>
<organism evidence="3 4">
    <name type="scientific">Pseudomicrostroma glucosiphilum</name>
    <dbReference type="NCBI Taxonomy" id="1684307"/>
    <lineage>
        <taxon>Eukaryota</taxon>
        <taxon>Fungi</taxon>
        <taxon>Dikarya</taxon>
        <taxon>Basidiomycota</taxon>
        <taxon>Ustilaginomycotina</taxon>
        <taxon>Exobasidiomycetes</taxon>
        <taxon>Microstromatales</taxon>
        <taxon>Microstromatales incertae sedis</taxon>
        <taxon>Pseudomicrostroma</taxon>
    </lineage>
</organism>
<feature type="compositionally biased region" description="Low complexity" evidence="1">
    <location>
        <begin position="1"/>
        <end position="27"/>
    </location>
</feature>
<feature type="region of interest" description="Disordered" evidence="1">
    <location>
        <begin position="1"/>
        <end position="55"/>
    </location>
</feature>
<evidence type="ECO:0000313" key="4">
    <source>
        <dbReference type="Proteomes" id="UP000245942"/>
    </source>
</evidence>
<dbReference type="EMBL" id="KZ819327">
    <property type="protein sequence ID" value="PWN20781.1"/>
    <property type="molecule type" value="Genomic_DNA"/>
</dbReference>
<feature type="compositionally biased region" description="Low complexity" evidence="1">
    <location>
        <begin position="1084"/>
        <end position="1097"/>
    </location>
</feature>
<dbReference type="Pfam" id="PF12828">
    <property type="entry name" value="PXB"/>
    <property type="match status" value="1"/>
</dbReference>
<feature type="region of interest" description="Disordered" evidence="1">
    <location>
        <begin position="1083"/>
        <end position="1125"/>
    </location>
</feature>